<feature type="compositionally biased region" description="Basic and acidic residues" evidence="1">
    <location>
        <begin position="1"/>
        <end position="13"/>
    </location>
</feature>
<accession>A0ABD5RMX8</accession>
<dbReference type="EMBL" id="JBHSQH010000001">
    <property type="protein sequence ID" value="MFC5971684.1"/>
    <property type="molecule type" value="Genomic_DNA"/>
</dbReference>
<evidence type="ECO:0000256" key="1">
    <source>
        <dbReference type="SAM" id="MobiDB-lite"/>
    </source>
</evidence>
<keyword evidence="3" id="KW-0808">Transferase</keyword>
<dbReference type="Proteomes" id="UP001596099">
    <property type="component" value="Unassembled WGS sequence"/>
</dbReference>
<dbReference type="InterPro" id="IPR029044">
    <property type="entry name" value="Nucleotide-diphossugar_trans"/>
</dbReference>
<comment type="caution">
    <text evidence="3">The sequence shown here is derived from an EMBL/GenBank/DDBJ whole genome shotgun (WGS) entry which is preliminary data.</text>
</comment>
<evidence type="ECO:0000313" key="3">
    <source>
        <dbReference type="EMBL" id="MFC5971684.1"/>
    </source>
</evidence>
<dbReference type="GO" id="GO:0016779">
    <property type="term" value="F:nucleotidyltransferase activity"/>
    <property type="evidence" value="ECO:0007669"/>
    <property type="project" value="UniProtKB-ARBA"/>
</dbReference>
<dbReference type="CDD" id="cd04182">
    <property type="entry name" value="GT_2_like_f"/>
    <property type="match status" value="1"/>
</dbReference>
<evidence type="ECO:0000313" key="4">
    <source>
        <dbReference type="Proteomes" id="UP001596099"/>
    </source>
</evidence>
<dbReference type="Gene3D" id="3.90.550.10">
    <property type="entry name" value="Spore Coat Polysaccharide Biosynthesis Protein SpsA, Chain A"/>
    <property type="match status" value="1"/>
</dbReference>
<feature type="domain" description="MobA-like NTP transferase" evidence="2">
    <location>
        <begin position="47"/>
        <end position="208"/>
    </location>
</feature>
<reference evidence="3 4" key="1">
    <citation type="journal article" date="2019" name="Int. J. Syst. Evol. Microbiol.">
        <title>The Global Catalogue of Microorganisms (GCM) 10K type strain sequencing project: providing services to taxonomists for standard genome sequencing and annotation.</title>
        <authorList>
            <consortium name="The Broad Institute Genomics Platform"/>
            <consortium name="The Broad Institute Genome Sequencing Center for Infectious Disease"/>
            <person name="Wu L."/>
            <person name="Ma J."/>
        </authorList>
    </citation>
    <scope>NUCLEOTIDE SEQUENCE [LARGE SCALE GENOMIC DNA]</scope>
    <source>
        <strain evidence="3 4">CGMCC 1.12543</strain>
    </source>
</reference>
<feature type="compositionally biased region" description="Acidic residues" evidence="1">
    <location>
        <begin position="25"/>
        <end position="38"/>
    </location>
</feature>
<gene>
    <name evidence="3" type="ORF">ACFPYI_10105</name>
</gene>
<dbReference type="PANTHER" id="PTHR43777">
    <property type="entry name" value="MOLYBDENUM COFACTOR CYTIDYLYLTRANSFERASE"/>
    <property type="match status" value="1"/>
</dbReference>
<proteinExistence type="predicted"/>
<dbReference type="SUPFAM" id="SSF53448">
    <property type="entry name" value="Nucleotide-diphospho-sugar transferases"/>
    <property type="match status" value="1"/>
</dbReference>
<organism evidence="3 4">
    <name type="scientific">Halomarina salina</name>
    <dbReference type="NCBI Taxonomy" id="1872699"/>
    <lineage>
        <taxon>Archaea</taxon>
        <taxon>Methanobacteriati</taxon>
        <taxon>Methanobacteriota</taxon>
        <taxon>Stenosarchaea group</taxon>
        <taxon>Halobacteria</taxon>
        <taxon>Halobacteriales</taxon>
        <taxon>Natronomonadaceae</taxon>
        <taxon>Halomarina</taxon>
    </lineage>
</organism>
<sequence length="234" mass="24278">MTDGSPEERDHPPADAGDLPVVESSEVEDAEGDVDADTTPDRPTVAGLLLAAGTSSRFGERNKLLATVDGDPIVRHAARTLLDSGVDPVLVVLGHEADRVEAALDGLPVETVVNEQYETGQASSVRAGVLAVRERTPDADAVVVALGDMPFVRSETVDALVRAYGAGVGTALAAAFEGERGNPVLFDARYYDTLADTEGDTGGRAILLDGEDSALVAVDDSGVRRDVDIPGDVS</sequence>
<feature type="region of interest" description="Disordered" evidence="1">
    <location>
        <begin position="1"/>
        <end position="43"/>
    </location>
</feature>
<dbReference type="RefSeq" id="WP_247414573.1">
    <property type="nucleotide sequence ID" value="NZ_JALLGW010000001.1"/>
</dbReference>
<dbReference type="Pfam" id="PF12804">
    <property type="entry name" value="NTP_transf_3"/>
    <property type="match status" value="1"/>
</dbReference>
<name>A0ABD5RMX8_9EURY</name>
<protein>
    <submittedName>
        <fullName evidence="3">NTP transferase domain-containing protein</fullName>
    </submittedName>
</protein>
<dbReference type="InterPro" id="IPR025877">
    <property type="entry name" value="MobA-like_NTP_Trfase"/>
</dbReference>
<evidence type="ECO:0000259" key="2">
    <source>
        <dbReference type="Pfam" id="PF12804"/>
    </source>
</evidence>
<dbReference type="AlphaFoldDB" id="A0ABD5RMX8"/>
<keyword evidence="4" id="KW-1185">Reference proteome</keyword>
<dbReference type="PANTHER" id="PTHR43777:SF1">
    <property type="entry name" value="MOLYBDENUM COFACTOR CYTIDYLYLTRANSFERASE"/>
    <property type="match status" value="1"/>
</dbReference>